<dbReference type="STRING" id="387005.A0A183HQ89"/>
<dbReference type="InterPro" id="IPR044210">
    <property type="entry name" value="Tfc3-like"/>
</dbReference>
<dbReference type="GO" id="GO:0006384">
    <property type="term" value="P:transcription initiation at RNA polymerase III promoter"/>
    <property type="evidence" value="ECO:0007669"/>
    <property type="project" value="InterPro"/>
</dbReference>
<dbReference type="GO" id="GO:0042791">
    <property type="term" value="P:5S class rRNA transcription by RNA polymerase III"/>
    <property type="evidence" value="ECO:0007669"/>
    <property type="project" value="TreeGrafter"/>
</dbReference>
<feature type="transmembrane region" description="Helical" evidence="1">
    <location>
        <begin position="144"/>
        <end position="163"/>
    </location>
</feature>
<keyword evidence="1" id="KW-1133">Transmembrane helix</keyword>
<dbReference type="AlphaFoldDB" id="A0A183HQ89"/>
<dbReference type="WBParaSite" id="OFLC_0000965001-mRNA-1">
    <property type="protein sequence ID" value="OFLC_0000965001-mRNA-1"/>
    <property type="gene ID" value="OFLC_0000965001"/>
</dbReference>
<accession>A0A183HQ89</accession>
<protein>
    <submittedName>
        <fullName evidence="2">Uncharacterized protein</fullName>
    </submittedName>
</protein>
<sequence length="172" mass="19388">LQNTVEGQSKLRVEPSDITSEVEIILPQTGHKNENAISIDENNSNLIQLSASATNEKLPVNTRLPTDIYGQQNKMIRCCIIHQLVWHCLYGLPQGTKPNVWERFPPCQALGPGVPVNQCPVYVDDESPYRFVPPIPPHQDLPHGWFLLQDLISVLPLSIYVLFVNMKNKVTI</sequence>
<keyword evidence="1" id="KW-0812">Transmembrane</keyword>
<organism evidence="2">
    <name type="scientific">Onchocerca flexuosa</name>
    <dbReference type="NCBI Taxonomy" id="387005"/>
    <lineage>
        <taxon>Eukaryota</taxon>
        <taxon>Metazoa</taxon>
        <taxon>Ecdysozoa</taxon>
        <taxon>Nematoda</taxon>
        <taxon>Chromadorea</taxon>
        <taxon>Rhabditida</taxon>
        <taxon>Spirurina</taxon>
        <taxon>Spiruromorpha</taxon>
        <taxon>Filarioidea</taxon>
        <taxon>Onchocercidae</taxon>
        <taxon>Onchocerca</taxon>
    </lineage>
</organism>
<dbReference type="GO" id="GO:0000127">
    <property type="term" value="C:transcription factor TFIIIC complex"/>
    <property type="evidence" value="ECO:0007669"/>
    <property type="project" value="InterPro"/>
</dbReference>
<proteinExistence type="predicted"/>
<dbReference type="GO" id="GO:0003677">
    <property type="term" value="F:DNA binding"/>
    <property type="evidence" value="ECO:0007669"/>
    <property type="project" value="InterPro"/>
</dbReference>
<reference evidence="2" key="1">
    <citation type="submission" date="2016-06" db="UniProtKB">
        <authorList>
            <consortium name="WormBaseParasite"/>
        </authorList>
    </citation>
    <scope>IDENTIFICATION</scope>
</reference>
<name>A0A183HQ89_9BILA</name>
<keyword evidence="1" id="KW-0472">Membrane</keyword>
<dbReference type="PANTHER" id="PTHR15180">
    <property type="entry name" value="GENERAL TRANSCRIPTION FACTOR 3C POLYPEPTIDE 1"/>
    <property type="match status" value="1"/>
</dbReference>
<evidence type="ECO:0000313" key="2">
    <source>
        <dbReference type="WBParaSite" id="OFLC_0000965001-mRNA-1"/>
    </source>
</evidence>
<dbReference type="PANTHER" id="PTHR15180:SF1">
    <property type="entry name" value="GENERAL TRANSCRIPTION FACTOR 3C POLYPEPTIDE 1"/>
    <property type="match status" value="1"/>
</dbReference>
<evidence type="ECO:0000256" key="1">
    <source>
        <dbReference type="SAM" id="Phobius"/>
    </source>
</evidence>